<sequence>MPDSPDVTTLHRISVPADAEALVFPDPYRSNVELTESMSTVDVRIPAHSAVTYSFQSGELKYPDPHNAHGAGPQASLLSGDSVDQTLWPPRSPEVIADLPGARLSIDRKVFGRRCTARLDDRGADTTVVFLDGDDWIHLHDLTGALDRAVTAGLIPQINRVFLPAAKDRSEEYTSQTFASALATELPPIINSSHIVLVGQSFGGLSALRAALTASTETTPAIKGAIAQSPAVWWSADRSAELADTLSDGPAGGDIAAQLTGPSLENPAAHSGSGLARIVLTCGAEEPPMQRHVDAVADALTRRGFPTTNHRTPGGHDPAMWRHGIIPALAELLG</sequence>
<accession>A0A1B0ZGZ3</accession>
<name>A0A1B0ZGZ3_9MICO</name>
<dbReference type="Gene3D" id="3.40.50.1820">
    <property type="entry name" value="alpha/beta hydrolase"/>
    <property type="match status" value="1"/>
</dbReference>
<evidence type="ECO:0000313" key="2">
    <source>
        <dbReference type="Proteomes" id="UP000092596"/>
    </source>
</evidence>
<dbReference type="InterPro" id="IPR000801">
    <property type="entry name" value="Esterase-like"/>
</dbReference>
<dbReference type="PATRIC" id="fig|1630135.4.peg.639"/>
<dbReference type="PANTHER" id="PTHR48098">
    <property type="entry name" value="ENTEROCHELIN ESTERASE-RELATED"/>
    <property type="match status" value="1"/>
</dbReference>
<reference evidence="1 2" key="1">
    <citation type="submission" date="2015-06" db="EMBL/GenBank/DDBJ databases">
        <title>Investigation of pathophysiology for high-risk pregnancy and development of treatment modality based on it.</title>
        <authorList>
            <person name="Kim B.-C."/>
            <person name="Lim S."/>
        </authorList>
    </citation>
    <scope>NUCLEOTIDE SEQUENCE [LARGE SCALE GENOMIC DNA]</scope>
    <source>
        <strain evidence="1 2">AD1-86</strain>
    </source>
</reference>
<dbReference type="PANTHER" id="PTHR48098:SF3">
    <property type="entry name" value="IRON(III) ENTEROBACTIN ESTERASE"/>
    <property type="match status" value="1"/>
</dbReference>
<gene>
    <name evidence="1" type="ORF">DAD186_06400</name>
</gene>
<dbReference type="EMBL" id="CP012117">
    <property type="protein sequence ID" value="ANP27190.1"/>
    <property type="molecule type" value="Genomic_DNA"/>
</dbReference>
<dbReference type="KEGG" id="dva:DAD186_06400"/>
<dbReference type="SUPFAM" id="SSF53474">
    <property type="entry name" value="alpha/beta-Hydrolases"/>
    <property type="match status" value="1"/>
</dbReference>
<organism evidence="1 2">
    <name type="scientific">Dermabacter vaginalis</name>
    <dbReference type="NCBI Taxonomy" id="1630135"/>
    <lineage>
        <taxon>Bacteria</taxon>
        <taxon>Bacillati</taxon>
        <taxon>Actinomycetota</taxon>
        <taxon>Actinomycetes</taxon>
        <taxon>Micrococcales</taxon>
        <taxon>Dermabacteraceae</taxon>
        <taxon>Dermabacter</taxon>
    </lineage>
</organism>
<protein>
    <submittedName>
        <fullName evidence="1">Enterochelin esterase</fullName>
    </submittedName>
</protein>
<dbReference type="InterPro" id="IPR050583">
    <property type="entry name" value="Mycobacterial_A85_antigen"/>
</dbReference>
<dbReference type="Proteomes" id="UP000092596">
    <property type="component" value="Chromosome"/>
</dbReference>
<dbReference type="AlphaFoldDB" id="A0A1B0ZGZ3"/>
<dbReference type="STRING" id="1630135.DAD186_06400"/>
<dbReference type="Pfam" id="PF00756">
    <property type="entry name" value="Esterase"/>
    <property type="match status" value="1"/>
</dbReference>
<evidence type="ECO:0000313" key="1">
    <source>
        <dbReference type="EMBL" id="ANP27190.1"/>
    </source>
</evidence>
<dbReference type="InterPro" id="IPR029058">
    <property type="entry name" value="AB_hydrolase_fold"/>
</dbReference>
<proteinExistence type="predicted"/>